<dbReference type="STRING" id="183.GCA_002009735_03749"/>
<sequence>MYIVVSPSMNHLKKLVLVYLVDPFIGAGETLFLLLRTALVLPHLFFKRQETLTQMYLAGFKSLFVVSIVATFTGMIISLQTGLALLDFGQQDLIGQVIVVTLTREMSPFMTALILSASVGSAMAAEIGTMKVSEEIDALEVMSIDPIKYLVLPRVIGFTIMIPVLANYASTLGIVGGSLVANTQLGVEFDTYYTLVLEILKSKNGLKDIWVGNFKAYIFGLTISAISCHQGLSAKGGAIGVGIAVRQAVVQSFLFVIIFGYFLSAIFYR</sequence>
<gene>
    <name evidence="8" type="ORF">Lepil_2640</name>
</gene>
<dbReference type="HOGENOM" id="CLU_045686_1_1_12"/>
<dbReference type="InterPro" id="IPR030802">
    <property type="entry name" value="Permease_MalE"/>
</dbReference>
<dbReference type="EMBL" id="JH597773">
    <property type="protein sequence ID" value="EHQ07313.1"/>
    <property type="molecule type" value="Genomic_DNA"/>
</dbReference>
<proteinExistence type="inferred from homology"/>
<evidence type="ECO:0000256" key="5">
    <source>
        <dbReference type="ARBA" id="ARBA00022989"/>
    </source>
</evidence>
<evidence type="ECO:0000313" key="8">
    <source>
        <dbReference type="EMBL" id="EHQ07313.1"/>
    </source>
</evidence>
<dbReference type="GO" id="GO:0005548">
    <property type="term" value="F:phospholipid transporter activity"/>
    <property type="evidence" value="ECO:0007669"/>
    <property type="project" value="TreeGrafter"/>
</dbReference>
<reference evidence="8 9" key="1">
    <citation type="submission" date="2011-10" db="EMBL/GenBank/DDBJ databases">
        <title>The Improved High-Quality Draft genome of Leptonema illini DSM 21528.</title>
        <authorList>
            <consortium name="US DOE Joint Genome Institute (JGI-PGF)"/>
            <person name="Lucas S."/>
            <person name="Copeland A."/>
            <person name="Lapidus A."/>
            <person name="Glavina del Rio T."/>
            <person name="Dalin E."/>
            <person name="Tice H."/>
            <person name="Bruce D."/>
            <person name="Goodwin L."/>
            <person name="Pitluck S."/>
            <person name="Peters L."/>
            <person name="Mikhailova N."/>
            <person name="Held B."/>
            <person name="Kyrpides N."/>
            <person name="Mavromatis K."/>
            <person name="Ivanova N."/>
            <person name="Markowitz V."/>
            <person name="Cheng J.-F."/>
            <person name="Hugenholtz P."/>
            <person name="Woyke T."/>
            <person name="Wu D."/>
            <person name="Gronow S."/>
            <person name="Wellnitz S."/>
            <person name="Brambilla E.-M."/>
            <person name="Klenk H.-P."/>
            <person name="Eisen J.A."/>
        </authorList>
    </citation>
    <scope>NUCLEOTIDE SEQUENCE [LARGE SCALE GENOMIC DNA]</scope>
    <source>
        <strain evidence="8 9">DSM 21528</strain>
    </source>
</reference>
<comment type="similarity">
    <text evidence="2 7">Belongs to the MlaE permease family.</text>
</comment>
<dbReference type="PANTHER" id="PTHR30188:SF4">
    <property type="entry name" value="PROTEIN TRIGALACTOSYLDIACYLGLYCEROL 1, CHLOROPLASTIC"/>
    <property type="match status" value="1"/>
</dbReference>
<accession>H2CAE6</accession>
<keyword evidence="3" id="KW-0813">Transport</keyword>
<dbReference type="Pfam" id="PF02405">
    <property type="entry name" value="MlaE"/>
    <property type="match status" value="1"/>
</dbReference>
<keyword evidence="9" id="KW-1185">Reference proteome</keyword>
<evidence type="ECO:0000256" key="4">
    <source>
        <dbReference type="ARBA" id="ARBA00022692"/>
    </source>
</evidence>
<organism evidence="8 9">
    <name type="scientific">Leptonema illini DSM 21528</name>
    <dbReference type="NCBI Taxonomy" id="929563"/>
    <lineage>
        <taxon>Bacteria</taxon>
        <taxon>Pseudomonadati</taxon>
        <taxon>Spirochaetota</taxon>
        <taxon>Spirochaetia</taxon>
        <taxon>Leptospirales</taxon>
        <taxon>Leptospiraceae</taxon>
        <taxon>Leptonema</taxon>
    </lineage>
</organism>
<evidence type="ECO:0000256" key="7">
    <source>
        <dbReference type="RuleBase" id="RU362044"/>
    </source>
</evidence>
<feature type="transmembrane region" description="Helical" evidence="7">
    <location>
        <begin position="248"/>
        <end position="268"/>
    </location>
</feature>
<feature type="transmembrane region" description="Helical" evidence="7">
    <location>
        <begin position="62"/>
        <end position="86"/>
    </location>
</feature>
<evidence type="ECO:0000256" key="3">
    <source>
        <dbReference type="ARBA" id="ARBA00022448"/>
    </source>
</evidence>
<evidence type="ECO:0008006" key="10">
    <source>
        <dbReference type="Google" id="ProtNLM"/>
    </source>
</evidence>
<comment type="subcellular location">
    <subcellularLocation>
        <location evidence="1">Membrane</location>
        <topology evidence="1">Multi-pass membrane protein</topology>
    </subcellularLocation>
</comment>
<keyword evidence="4 7" id="KW-0812">Transmembrane</keyword>
<dbReference type="AlphaFoldDB" id="H2CAE6"/>
<evidence type="ECO:0000256" key="2">
    <source>
        <dbReference type="ARBA" id="ARBA00007556"/>
    </source>
</evidence>
<name>H2CAE6_9LEPT</name>
<feature type="transmembrane region" description="Helical" evidence="7">
    <location>
        <begin position="16"/>
        <end position="41"/>
    </location>
</feature>
<keyword evidence="6 7" id="KW-0472">Membrane</keyword>
<evidence type="ECO:0000313" key="9">
    <source>
        <dbReference type="Proteomes" id="UP000005737"/>
    </source>
</evidence>
<dbReference type="Proteomes" id="UP000005737">
    <property type="component" value="Unassembled WGS sequence"/>
</dbReference>
<dbReference type="InterPro" id="IPR003453">
    <property type="entry name" value="ABC_MlaE_roteobac"/>
</dbReference>
<dbReference type="NCBIfam" id="TIGR00056">
    <property type="entry name" value="MlaE family lipid ABC transporter permease subunit"/>
    <property type="match status" value="1"/>
</dbReference>
<dbReference type="GO" id="GO:0043190">
    <property type="term" value="C:ATP-binding cassette (ABC) transporter complex"/>
    <property type="evidence" value="ECO:0007669"/>
    <property type="project" value="InterPro"/>
</dbReference>
<protein>
    <recommendedName>
        <fullName evidence="10">ABC transporter permease</fullName>
    </recommendedName>
</protein>
<evidence type="ECO:0000256" key="6">
    <source>
        <dbReference type="ARBA" id="ARBA00023136"/>
    </source>
</evidence>
<evidence type="ECO:0000256" key="1">
    <source>
        <dbReference type="ARBA" id="ARBA00004141"/>
    </source>
</evidence>
<keyword evidence="5 7" id="KW-1133">Transmembrane helix</keyword>
<comment type="caution">
    <text evidence="7">Lacks conserved residue(s) required for the propagation of feature annotation.</text>
</comment>
<feature type="transmembrane region" description="Helical" evidence="7">
    <location>
        <begin position="149"/>
        <end position="169"/>
    </location>
</feature>
<dbReference type="PANTHER" id="PTHR30188">
    <property type="entry name" value="ABC TRANSPORTER PERMEASE PROTEIN-RELATED"/>
    <property type="match status" value="1"/>
</dbReference>